<evidence type="ECO:0000313" key="5">
    <source>
        <dbReference type="EMBL" id="OIR18768.1"/>
    </source>
</evidence>
<keyword evidence="5" id="KW-0966">Cell projection</keyword>
<evidence type="ECO:0000256" key="2">
    <source>
        <dbReference type="ARBA" id="ARBA00009677"/>
    </source>
</evidence>
<organism evidence="5">
    <name type="scientific">mine drainage metagenome</name>
    <dbReference type="NCBI Taxonomy" id="410659"/>
    <lineage>
        <taxon>unclassified sequences</taxon>
        <taxon>metagenomes</taxon>
        <taxon>ecological metagenomes</taxon>
    </lineage>
</organism>
<feature type="domain" description="Flagellar basal body rod protein N-terminal" evidence="4">
    <location>
        <begin position="26"/>
        <end position="41"/>
    </location>
</feature>
<reference evidence="5" key="1">
    <citation type="submission" date="2016-10" db="EMBL/GenBank/DDBJ databases">
        <title>Sequence of Gallionella enrichment culture.</title>
        <authorList>
            <person name="Poehlein A."/>
            <person name="Muehling M."/>
            <person name="Daniel R."/>
        </authorList>
    </citation>
    <scope>NUCLEOTIDE SEQUENCE</scope>
</reference>
<dbReference type="PIRSF" id="PIRSF002889">
    <property type="entry name" value="Rod_FlgB"/>
    <property type="match status" value="1"/>
</dbReference>
<evidence type="ECO:0000259" key="4">
    <source>
        <dbReference type="Pfam" id="PF00460"/>
    </source>
</evidence>
<dbReference type="GO" id="GO:0030694">
    <property type="term" value="C:bacterial-type flagellum basal body, rod"/>
    <property type="evidence" value="ECO:0007669"/>
    <property type="project" value="InterPro"/>
</dbReference>
<dbReference type="NCBIfam" id="TIGR01396">
    <property type="entry name" value="FlgB"/>
    <property type="match status" value="1"/>
</dbReference>
<keyword evidence="5" id="KW-0282">Flagellum</keyword>
<dbReference type="InterPro" id="IPR001444">
    <property type="entry name" value="Flag_bb_rod_N"/>
</dbReference>
<comment type="subcellular location">
    <subcellularLocation>
        <location evidence="1">Bacterial flagellum basal body</location>
    </subcellularLocation>
</comment>
<comment type="similarity">
    <text evidence="2">Belongs to the flagella basal body rod proteins family.</text>
</comment>
<protein>
    <submittedName>
        <fullName evidence="5">Flagellar basal body rod protein FlgB</fullName>
    </submittedName>
</protein>
<dbReference type="Pfam" id="PF00460">
    <property type="entry name" value="Flg_bb_rod"/>
    <property type="match status" value="1"/>
</dbReference>
<dbReference type="EMBL" id="MLJW01000002">
    <property type="protein sequence ID" value="OIR18768.1"/>
    <property type="molecule type" value="Genomic_DNA"/>
</dbReference>
<comment type="caution">
    <text evidence="5">The sequence shown here is derived from an EMBL/GenBank/DDBJ whole genome shotgun (WGS) entry which is preliminary data.</text>
</comment>
<gene>
    <name evidence="5" type="ORF">GALL_11080</name>
</gene>
<keyword evidence="3" id="KW-0975">Bacterial flagellum</keyword>
<accession>A0A1J5TR85</accession>
<dbReference type="AlphaFoldDB" id="A0A1J5TR85"/>
<dbReference type="InterPro" id="IPR006300">
    <property type="entry name" value="FlgB"/>
</dbReference>
<evidence type="ECO:0000256" key="3">
    <source>
        <dbReference type="ARBA" id="ARBA00023143"/>
    </source>
</evidence>
<dbReference type="GO" id="GO:0071973">
    <property type="term" value="P:bacterial-type flagellum-dependent cell motility"/>
    <property type="evidence" value="ECO:0007669"/>
    <property type="project" value="InterPro"/>
</dbReference>
<evidence type="ECO:0000256" key="1">
    <source>
        <dbReference type="ARBA" id="ARBA00004117"/>
    </source>
</evidence>
<sequence>MIDPLFKSDNFPLARKLLDASVLRGDAIAANIANAETPGYRRVDLAPDFARQLSSIVESGASPDALSHLKPSLVQDQFARSMRPDGNTVDVEHELVEMNKNTVDYDYLTEIVSHDIRQLKMAITGQAT</sequence>
<keyword evidence="5" id="KW-0969">Cilium</keyword>
<name>A0A1J5TR85_9ZZZZ</name>
<proteinExistence type="inferred from homology"/>